<dbReference type="Gene3D" id="1.25.10.10">
    <property type="entry name" value="Leucine-rich Repeat Variant"/>
    <property type="match status" value="2"/>
</dbReference>
<proteinExistence type="predicted"/>
<reference evidence="3 4" key="1">
    <citation type="submission" date="2024-04" db="EMBL/GenBank/DDBJ databases">
        <title>WGS of bacteria from Torrens River.</title>
        <authorList>
            <person name="Wyrsch E.R."/>
            <person name="Drigo B."/>
        </authorList>
    </citation>
    <scope>NUCLEOTIDE SEQUENCE [LARGE SCALE GENOMIC DNA]</scope>
    <source>
        <strain evidence="3 4">TWI391</strain>
    </source>
</reference>
<name>A0ABV0BVI1_9SPHI</name>
<gene>
    <name evidence="3" type="ORF">ABE541_16215</name>
</gene>
<evidence type="ECO:0000313" key="4">
    <source>
        <dbReference type="Proteomes" id="UP001409291"/>
    </source>
</evidence>
<dbReference type="Gene3D" id="2.60.120.560">
    <property type="entry name" value="Exo-inulinase, domain 1"/>
    <property type="match status" value="2"/>
</dbReference>
<dbReference type="InterPro" id="IPR011989">
    <property type="entry name" value="ARM-like"/>
</dbReference>
<evidence type="ECO:0000259" key="2">
    <source>
        <dbReference type="Pfam" id="PF06439"/>
    </source>
</evidence>
<feature type="domain" description="3-keto-alpha-glucoside-1,2-lyase/3-keto-2-hydroxy-glucal hydratase" evidence="2">
    <location>
        <begin position="726"/>
        <end position="924"/>
    </location>
</feature>
<feature type="chain" id="PRO_5045531544" evidence="1">
    <location>
        <begin position="21"/>
        <end position="1132"/>
    </location>
</feature>
<dbReference type="Proteomes" id="UP001409291">
    <property type="component" value="Unassembled WGS sequence"/>
</dbReference>
<dbReference type="Pfam" id="PF13646">
    <property type="entry name" value="HEAT_2"/>
    <property type="match status" value="1"/>
</dbReference>
<feature type="signal peptide" evidence="1">
    <location>
        <begin position="1"/>
        <end position="20"/>
    </location>
</feature>
<accession>A0ABV0BVI1</accession>
<dbReference type="SUPFAM" id="SSF48371">
    <property type="entry name" value="ARM repeat"/>
    <property type="match status" value="1"/>
</dbReference>
<comment type="caution">
    <text evidence="3">The sequence shown here is derived from an EMBL/GenBank/DDBJ whole genome shotgun (WGS) entry which is preliminary data.</text>
</comment>
<dbReference type="EMBL" id="JBDJNQ010000008">
    <property type="protein sequence ID" value="MEN5378809.1"/>
    <property type="molecule type" value="Genomic_DNA"/>
</dbReference>
<keyword evidence="1" id="KW-0732">Signal</keyword>
<evidence type="ECO:0000256" key="1">
    <source>
        <dbReference type="SAM" id="SignalP"/>
    </source>
</evidence>
<dbReference type="InterPro" id="IPR010496">
    <property type="entry name" value="AL/BT2_dom"/>
</dbReference>
<evidence type="ECO:0000313" key="3">
    <source>
        <dbReference type="EMBL" id="MEN5378809.1"/>
    </source>
</evidence>
<organism evidence="3 4">
    <name type="scientific">Sphingobacterium kitahiroshimense</name>
    <dbReference type="NCBI Taxonomy" id="470446"/>
    <lineage>
        <taxon>Bacteria</taxon>
        <taxon>Pseudomonadati</taxon>
        <taxon>Bacteroidota</taxon>
        <taxon>Sphingobacteriia</taxon>
        <taxon>Sphingobacteriales</taxon>
        <taxon>Sphingobacteriaceae</taxon>
        <taxon>Sphingobacterium</taxon>
    </lineage>
</organism>
<keyword evidence="4" id="KW-1185">Reference proteome</keyword>
<sequence>MKKVFNTISALLILQVAAYAQQPQNRTTATKIADVLGQQPAEEKAKFLYAMNELENFTSSEIAAMLNQLKPQGQNNAQVEYATNSYSFFVNQPGKEKQKEVFVQGLLDALGTVKEDTNKAFVLRLLRQCATNAAVSKVATYLNTPYLADGAARTLVSINTKESSDALAQGLAKVTDEKCAVALVTALGDVKNQDTETAIIALIDKFKSDSFKRTALIALSKIGGTAALPIFEKELKTANYSYDNLNGIGLGLDYAESLIENKKNKEAIAYLNTLFAEASKLKAINAQVGSLTLLTGLDAKKQKKNLFAAAQNENNVYRHVALNLLHKYGDANDTKKLLGLAAKSSPAVQESLLNYIAQNGSITQLKAIEKIVGKSTDAHAKLAGLSAINLLSKGADSKALIDNLSTDAQLNESIKALLLSSKNEQTMDVINNSLGTVDDAKKIQLLDILSTRANANSSQAVLALNSTNADVNKAINKALPNVAQEKDLEILVNLLTKADETSSRNLEVAIANVIQSSPNKEQHIQKLAANISRSAAPSATKFFPIFARLGDQESLNAVTNYLKSDNPALRDAAVLAIADWSTPLALNELIQLSRTNLSGGLSEKVFAGLIKNINRSSETNDQKTLLLKDAFAVAKNNNQKRTVLGSLQSTGTYQAVVFSGKFLKDPELKGTAVNTAMNIALDNKSFIGSDVRNILNEVINNLSGSESAYLREAVVKHLAEMPKSEGFVSLFNGQDLTGWKGLVANPIKRGQMTEKELAAAQVKADEQMRQGWAANNGELIFNGKGDNIATVKQYGDFEMLVDWKLDKNGKEGDAGIYLRGTPQVQIWDISRVKDGAQVGSGGLYNNQKAESKPLLVADNALGEWNTFRIKMVDDKVTVYLNGKLVTDNVPLENYWDRNQSIFPTEQIELQAHGTVVSYRDIYVKELARKNVFQLSDAEKKEGFEVLFDGTNLDKWTKNDGYVINDEGYLRVVPDAKFGGNLYTKEEYGDFIYRFDFKLTEGANNGVGVRAPLEGDAAYAGMEIQVLDNTADIYKDLKPYQYHGSVYGVVTAKKGFLKPVGEWNTEEIVVKGYRVKVTLNGTVILDADIASASKNGTLDGKDHPGLKRTTGHLAFLGHGSEVFFKNIRVKKLK</sequence>
<dbReference type="Pfam" id="PF06439">
    <property type="entry name" value="3keto-disac_hyd"/>
    <property type="match status" value="2"/>
</dbReference>
<dbReference type="RefSeq" id="WP_346581707.1">
    <property type="nucleotide sequence ID" value="NZ_JBDJNQ010000008.1"/>
</dbReference>
<feature type="domain" description="3-keto-alpha-glucoside-1,2-lyase/3-keto-2-hydroxy-glucal hydratase" evidence="2">
    <location>
        <begin position="942"/>
        <end position="1129"/>
    </location>
</feature>
<dbReference type="InterPro" id="IPR016024">
    <property type="entry name" value="ARM-type_fold"/>
</dbReference>
<protein>
    <submittedName>
        <fullName evidence="3">DUF1080 domain-containing protein</fullName>
    </submittedName>
</protein>